<keyword evidence="6" id="KW-0645">Protease</keyword>
<dbReference type="InterPro" id="IPR048383">
    <property type="entry name" value="TPPII_Ig-like-1"/>
</dbReference>
<keyword evidence="7" id="KW-0378">Hydrolase</keyword>
<evidence type="ECO:0000259" key="13">
    <source>
        <dbReference type="Pfam" id="PF12583"/>
    </source>
</evidence>
<accession>A0ABY7G493</accession>
<keyword evidence="5" id="KW-0031">Aminopeptidase</keyword>
<evidence type="ECO:0000256" key="7">
    <source>
        <dbReference type="ARBA" id="ARBA00022801"/>
    </source>
</evidence>
<dbReference type="InterPro" id="IPR023828">
    <property type="entry name" value="Peptidase_S8_Ser-AS"/>
</dbReference>
<dbReference type="InterPro" id="IPR000209">
    <property type="entry name" value="Peptidase_S8/S53_dom"/>
</dbReference>
<dbReference type="InterPro" id="IPR048384">
    <property type="entry name" value="TPPII_GBD"/>
</dbReference>
<dbReference type="InterPro" id="IPR022232">
    <property type="entry name" value="TPPII_C_art"/>
</dbReference>
<dbReference type="Pfam" id="PF12583">
    <property type="entry name" value="TPPII_C"/>
    <property type="match status" value="1"/>
</dbReference>
<proteinExistence type="inferred from homology"/>
<dbReference type="Gene3D" id="1.25.40.710">
    <property type="match status" value="1"/>
</dbReference>
<evidence type="ECO:0000256" key="5">
    <source>
        <dbReference type="ARBA" id="ARBA00022438"/>
    </source>
</evidence>
<evidence type="ECO:0000259" key="12">
    <source>
        <dbReference type="Pfam" id="PF12580"/>
    </source>
</evidence>
<dbReference type="Pfam" id="PF21223">
    <property type="entry name" value="TPPII_Ig-like-1"/>
    <property type="match status" value="1"/>
</dbReference>
<dbReference type="Gene3D" id="2.60.40.3170">
    <property type="match status" value="1"/>
</dbReference>
<evidence type="ECO:0000256" key="9">
    <source>
        <dbReference type="ARBA" id="ARBA00032232"/>
    </source>
</evidence>
<dbReference type="InterPro" id="IPR046939">
    <property type="entry name" value="TPPII_C_sf"/>
</dbReference>
<protein>
    <recommendedName>
        <fullName evidence="4">Tripeptidyl-peptidase 2</fullName>
        <ecNumber evidence="3">3.4.14.10</ecNumber>
    </recommendedName>
    <alternativeName>
        <fullName evidence="9">Tripeptidyl aminopeptidase</fullName>
    </alternativeName>
</protein>
<evidence type="ECO:0000313" key="16">
    <source>
        <dbReference type="EMBL" id="WAR28137.1"/>
    </source>
</evidence>
<keyword evidence="8" id="KW-0720">Serine protease</keyword>
<evidence type="ECO:0000259" key="14">
    <source>
        <dbReference type="Pfam" id="PF21223"/>
    </source>
</evidence>
<evidence type="ECO:0000259" key="11">
    <source>
        <dbReference type="Pfam" id="PF00082"/>
    </source>
</evidence>
<evidence type="ECO:0000256" key="3">
    <source>
        <dbReference type="ARBA" id="ARBA00012462"/>
    </source>
</evidence>
<evidence type="ECO:0000313" key="17">
    <source>
        <dbReference type="Proteomes" id="UP001164746"/>
    </source>
</evidence>
<dbReference type="EMBL" id="CP111026">
    <property type="protein sequence ID" value="WAR28137.1"/>
    <property type="molecule type" value="Genomic_DNA"/>
</dbReference>
<comment type="similarity">
    <text evidence="2">Belongs to the peptidase S8 family.</text>
</comment>
<evidence type="ECO:0000256" key="4">
    <source>
        <dbReference type="ARBA" id="ARBA00020244"/>
    </source>
</evidence>
<dbReference type="InterPro" id="IPR036852">
    <property type="entry name" value="Peptidase_S8/S53_dom_sf"/>
</dbReference>
<dbReference type="InterPro" id="IPR015500">
    <property type="entry name" value="Peptidase_S8_subtilisin-rel"/>
</dbReference>
<dbReference type="SUPFAM" id="SSF52743">
    <property type="entry name" value="Subtilisin-like"/>
    <property type="match status" value="1"/>
</dbReference>
<reference evidence="16" key="1">
    <citation type="submission" date="2022-11" db="EMBL/GenBank/DDBJ databases">
        <title>Centuries of genome instability and evolution in soft-shell clam transmissible cancer (bioRxiv).</title>
        <authorList>
            <person name="Hart S.F.M."/>
            <person name="Yonemitsu M.A."/>
            <person name="Giersch R.M."/>
            <person name="Beal B.F."/>
            <person name="Arriagada G."/>
            <person name="Davis B.W."/>
            <person name="Ostrander E.A."/>
            <person name="Goff S.P."/>
            <person name="Metzger M.J."/>
        </authorList>
    </citation>
    <scope>NUCLEOTIDE SEQUENCE</scope>
    <source>
        <strain evidence="16">MELC-2E11</strain>
        <tissue evidence="16">Siphon/mantle</tissue>
    </source>
</reference>
<dbReference type="Pfam" id="PF21316">
    <property type="entry name" value="TPPII_GBD"/>
    <property type="match status" value="1"/>
</dbReference>
<name>A0ABY7G493_MYAAR</name>
<evidence type="ECO:0000256" key="10">
    <source>
        <dbReference type="SAM" id="MobiDB-lite"/>
    </source>
</evidence>
<keyword evidence="17" id="KW-1185">Reference proteome</keyword>
<dbReference type="PROSITE" id="PS00138">
    <property type="entry name" value="SUBTILASE_SER"/>
    <property type="match status" value="1"/>
</dbReference>
<evidence type="ECO:0000259" key="15">
    <source>
        <dbReference type="Pfam" id="PF21316"/>
    </source>
</evidence>
<dbReference type="EC" id="3.4.14.10" evidence="3"/>
<comment type="catalytic activity">
    <reaction evidence="1">
        <text>Release of an N-terminal tripeptide from a polypeptide.</text>
        <dbReference type="EC" id="3.4.14.10"/>
    </reaction>
</comment>
<feature type="region of interest" description="Disordered" evidence="10">
    <location>
        <begin position="805"/>
        <end position="827"/>
    </location>
</feature>
<feature type="domain" description="Tripeptidyl peptidase II second Ig-like" evidence="12">
    <location>
        <begin position="614"/>
        <end position="768"/>
    </location>
</feature>
<dbReference type="PANTHER" id="PTHR43806">
    <property type="entry name" value="PEPTIDASE S8"/>
    <property type="match status" value="1"/>
</dbReference>
<dbReference type="Gene3D" id="6.10.250.3080">
    <property type="match status" value="1"/>
</dbReference>
<dbReference type="Pfam" id="PF12580">
    <property type="entry name" value="TPPII"/>
    <property type="match status" value="1"/>
</dbReference>
<evidence type="ECO:0000256" key="2">
    <source>
        <dbReference type="ARBA" id="ARBA00011073"/>
    </source>
</evidence>
<dbReference type="Proteomes" id="UP001164746">
    <property type="component" value="Chromosome 15"/>
</dbReference>
<feature type="domain" description="Tripeptidyl-peptidase II first Ig-like" evidence="14">
    <location>
        <begin position="411"/>
        <end position="525"/>
    </location>
</feature>
<dbReference type="InterPro" id="IPR022229">
    <property type="entry name" value="TPPII_Ig-like-2"/>
</dbReference>
<dbReference type="PRINTS" id="PR00723">
    <property type="entry name" value="SUBTILISIN"/>
</dbReference>
<dbReference type="InterPro" id="IPR046940">
    <property type="entry name" value="TPPII_Ig-like_sf"/>
</dbReference>
<evidence type="ECO:0000256" key="6">
    <source>
        <dbReference type="ARBA" id="ARBA00022670"/>
    </source>
</evidence>
<feature type="domain" description="Peptidase S8/S53" evidence="11">
    <location>
        <begin position="34"/>
        <end position="302"/>
    </location>
</feature>
<feature type="domain" description="Tripeptidyl peptidase II C-terminal" evidence="13">
    <location>
        <begin position="817"/>
        <end position="880"/>
    </location>
</feature>
<evidence type="ECO:0000256" key="8">
    <source>
        <dbReference type="ARBA" id="ARBA00022825"/>
    </source>
</evidence>
<gene>
    <name evidence="16" type="ORF">MAR_013841</name>
</gene>
<feature type="domain" description="Tripeptidyl-peptidase II galactose-binding" evidence="15">
    <location>
        <begin position="545"/>
        <end position="601"/>
    </location>
</feature>
<dbReference type="Gene3D" id="3.40.50.200">
    <property type="entry name" value="Peptidase S8/S53 domain"/>
    <property type="match status" value="3"/>
</dbReference>
<feature type="compositionally biased region" description="Basic and acidic residues" evidence="10">
    <location>
        <begin position="808"/>
        <end position="827"/>
    </location>
</feature>
<sequence length="1044" mass="116083">MASTVDIDFPVDGILPKKETGAASFLVKYPDFDGRNVLIAILDTGVDPGAPGLQKTTTGDAKIVDLIDATGSGDVETTTVVEVKEGRVTGLTGRTLMVHLGVKIVYELYPRILRDRICKERREKTWDPLTREAIAQATKALEEFDAAHTNPNQEEKQERENLQAEVDILTDMDKKYSDCGPVYDCVVFNDGETWRACIDTSEQDKLNYSFNIYNDGNVLEIVTNAGSHGTHVACITAGHFPDNPERNGVAPGAQIIGVKIGDSRLGSMETGTALVRAMIKVQEYGCDLINYSYGEASHWSNSGHDGALGVDISAPGGAIASVPNWTLKNCQLMNGTSMSSPNACGCIALVLSGLKARDVSYNPYSVKRALQNTAKPVEGVEVFAMGYGLVQVEKAYDYLCEYEGVAECKTQFTVSCSGFGSGIYIREPIDLEKPSIVAVTIDPVHYEGITDNEEKINFCLQLSLTCDASFVQCPSHLELMNCTRSVSIKVDPRGLPEGVHFTEVCGYDIRCVERGPVFRIPVTVIVPVRVTDTSDYVMKYDNMSFKPGQIRRHFIHVPEGANVAVLRVQSTDLEKSCRMLLHAVQVLPQFQYKKLEFEKFHAGDSVCRFDLRSYLKTEDVSPSVSLKTLSVPLRPIDNKIRCLAGTRDTLPEGRQIYSLELTYKFSVSKTVEVTPDLSVLSDLLYECEYESQIWMLFDSNKQLLGSGDAYPHQYNVKLDKGDYTVLFQIRHDKKSTLERVKSAVLLMNYKLSSPLTFDLVPLAKTATPGSYLSGTLTLLKEEPAKKASAIPFKYVITEAGKKASKSANGKDKDKGENSEEKSKSMEEKFMEAQRDLKISWLSKLDIGHTLYRELKAEFEDHIPLYIARLNAIDSEKDREKCIPEIIETARLVLSKIDQQSVLAYFGMKSDNSAEAASIKTKKEEKKVEIMTSLLKLGLAQADVLLNGWSVEGVTAGELDTTVTELAKWVEPTDSKVLLLSIKHAMVHQQYGRALKLTLKEWDDKPSKDAGIKVLELYEKLGWDHCHHYFSNWLLVKFPPAYRPF</sequence>
<dbReference type="PANTHER" id="PTHR43806:SF14">
    <property type="entry name" value="TRIPEPTIDYL-PEPTIDASE 2"/>
    <property type="match status" value="1"/>
</dbReference>
<evidence type="ECO:0000256" key="1">
    <source>
        <dbReference type="ARBA" id="ARBA00001910"/>
    </source>
</evidence>
<organism evidence="16 17">
    <name type="scientific">Mya arenaria</name>
    <name type="common">Soft-shell clam</name>
    <dbReference type="NCBI Taxonomy" id="6604"/>
    <lineage>
        <taxon>Eukaryota</taxon>
        <taxon>Metazoa</taxon>
        <taxon>Spiralia</taxon>
        <taxon>Lophotrochozoa</taxon>
        <taxon>Mollusca</taxon>
        <taxon>Bivalvia</taxon>
        <taxon>Autobranchia</taxon>
        <taxon>Heteroconchia</taxon>
        <taxon>Euheterodonta</taxon>
        <taxon>Imparidentia</taxon>
        <taxon>Neoheterodontei</taxon>
        <taxon>Myida</taxon>
        <taxon>Myoidea</taxon>
        <taxon>Myidae</taxon>
        <taxon>Mya</taxon>
    </lineage>
</organism>
<dbReference type="Pfam" id="PF00082">
    <property type="entry name" value="Peptidase_S8"/>
    <property type="match status" value="1"/>
</dbReference>
<dbReference type="InterPro" id="IPR050131">
    <property type="entry name" value="Peptidase_S8_subtilisin-like"/>
</dbReference>